<evidence type="ECO:0000313" key="1">
    <source>
        <dbReference type="EMBL" id="KAG0409924.1"/>
    </source>
</evidence>
<organism evidence="1 2">
    <name type="scientific">Ixodes persulcatus</name>
    <name type="common">Taiga tick</name>
    <dbReference type="NCBI Taxonomy" id="34615"/>
    <lineage>
        <taxon>Eukaryota</taxon>
        <taxon>Metazoa</taxon>
        <taxon>Ecdysozoa</taxon>
        <taxon>Arthropoda</taxon>
        <taxon>Chelicerata</taxon>
        <taxon>Arachnida</taxon>
        <taxon>Acari</taxon>
        <taxon>Parasitiformes</taxon>
        <taxon>Ixodida</taxon>
        <taxon>Ixodoidea</taxon>
        <taxon>Ixodidae</taxon>
        <taxon>Ixodinae</taxon>
        <taxon>Ixodes</taxon>
    </lineage>
</organism>
<dbReference type="EMBL" id="JABSTQ010011576">
    <property type="protein sequence ID" value="KAG0409924.1"/>
    <property type="molecule type" value="Genomic_DNA"/>
</dbReference>
<name>A0AC60NS16_IXOPE</name>
<gene>
    <name evidence="1" type="ORF">HPB47_012967</name>
</gene>
<evidence type="ECO:0000313" key="2">
    <source>
        <dbReference type="Proteomes" id="UP000805193"/>
    </source>
</evidence>
<comment type="caution">
    <text evidence="1">The sequence shown here is derived from an EMBL/GenBank/DDBJ whole genome shotgun (WGS) entry which is preliminary data.</text>
</comment>
<proteinExistence type="predicted"/>
<keyword evidence="2" id="KW-1185">Reference proteome</keyword>
<sequence length="114" mass="11588">MTSVLVPRPERLHCLPSGQGANQLEADLVAREVRALCDMSMEQQVRDYLSHCPVPGPPSVGPGGPQDGQGPGPGSLGPPGPHPPPQGPPPPPPGCALGAGRILSRNANGTSVLE</sequence>
<protein>
    <submittedName>
        <fullName evidence="1">Uncharacterized protein</fullName>
    </submittedName>
</protein>
<dbReference type="Proteomes" id="UP000805193">
    <property type="component" value="Unassembled WGS sequence"/>
</dbReference>
<accession>A0AC60NS16</accession>
<reference evidence="1 2" key="1">
    <citation type="journal article" date="2020" name="Cell">
        <title>Large-Scale Comparative Analyses of Tick Genomes Elucidate Their Genetic Diversity and Vector Capacities.</title>
        <authorList>
            <consortium name="Tick Genome and Microbiome Consortium (TIGMIC)"/>
            <person name="Jia N."/>
            <person name="Wang J."/>
            <person name="Shi W."/>
            <person name="Du L."/>
            <person name="Sun Y."/>
            <person name="Zhan W."/>
            <person name="Jiang J.F."/>
            <person name="Wang Q."/>
            <person name="Zhang B."/>
            <person name="Ji P."/>
            <person name="Bell-Sakyi L."/>
            <person name="Cui X.M."/>
            <person name="Yuan T.T."/>
            <person name="Jiang B.G."/>
            <person name="Yang W.F."/>
            <person name="Lam T.T."/>
            <person name="Chang Q.C."/>
            <person name="Ding S.J."/>
            <person name="Wang X.J."/>
            <person name="Zhu J.G."/>
            <person name="Ruan X.D."/>
            <person name="Zhao L."/>
            <person name="Wei J.T."/>
            <person name="Ye R.Z."/>
            <person name="Que T.C."/>
            <person name="Du C.H."/>
            <person name="Zhou Y.H."/>
            <person name="Cheng J.X."/>
            <person name="Dai P.F."/>
            <person name="Guo W.B."/>
            <person name="Han X.H."/>
            <person name="Huang E.J."/>
            <person name="Li L.F."/>
            <person name="Wei W."/>
            <person name="Gao Y.C."/>
            <person name="Liu J.Z."/>
            <person name="Shao H.Z."/>
            <person name="Wang X."/>
            <person name="Wang C.C."/>
            <person name="Yang T.C."/>
            <person name="Huo Q.B."/>
            <person name="Li W."/>
            <person name="Chen H.Y."/>
            <person name="Chen S.E."/>
            <person name="Zhou L.G."/>
            <person name="Ni X.B."/>
            <person name="Tian J.H."/>
            <person name="Sheng Y."/>
            <person name="Liu T."/>
            <person name="Pan Y.S."/>
            <person name="Xia L.Y."/>
            <person name="Li J."/>
            <person name="Zhao F."/>
            <person name="Cao W.C."/>
        </authorList>
    </citation>
    <scope>NUCLEOTIDE SEQUENCE [LARGE SCALE GENOMIC DNA]</scope>
    <source>
        <strain evidence="1">Iper-2018</strain>
    </source>
</reference>